<reference evidence="1" key="1">
    <citation type="submission" date="2020-04" db="EMBL/GenBank/DDBJ databases">
        <authorList>
            <person name="Chiriac C."/>
            <person name="Salcher M."/>
            <person name="Ghai R."/>
            <person name="Kavagutti S V."/>
        </authorList>
    </citation>
    <scope>NUCLEOTIDE SEQUENCE</scope>
</reference>
<accession>A0A6J5KVR7</accession>
<name>A0A6J5KVR7_9CAUD</name>
<evidence type="ECO:0000313" key="1">
    <source>
        <dbReference type="EMBL" id="CAB4126608.1"/>
    </source>
</evidence>
<dbReference type="EMBL" id="LR796202">
    <property type="protein sequence ID" value="CAB4126608.1"/>
    <property type="molecule type" value="Genomic_DNA"/>
</dbReference>
<evidence type="ECO:0000313" key="2">
    <source>
        <dbReference type="EMBL" id="CAB4133784.1"/>
    </source>
</evidence>
<protein>
    <submittedName>
        <fullName evidence="1">Uncharacterized protein</fullName>
    </submittedName>
</protein>
<proteinExistence type="predicted"/>
<gene>
    <name evidence="2" type="ORF">UFOVP262_24</name>
    <name evidence="1" type="ORF">UFOVP90_16</name>
</gene>
<dbReference type="EMBL" id="LR796276">
    <property type="protein sequence ID" value="CAB4133784.1"/>
    <property type="molecule type" value="Genomic_DNA"/>
</dbReference>
<organism evidence="1">
    <name type="scientific">uncultured Caudovirales phage</name>
    <dbReference type="NCBI Taxonomy" id="2100421"/>
    <lineage>
        <taxon>Viruses</taxon>
        <taxon>Duplodnaviria</taxon>
        <taxon>Heunggongvirae</taxon>
        <taxon>Uroviricota</taxon>
        <taxon>Caudoviricetes</taxon>
        <taxon>Peduoviridae</taxon>
        <taxon>Maltschvirus</taxon>
        <taxon>Maltschvirus maltsch</taxon>
    </lineage>
</organism>
<sequence length="59" mass="6686">MTSHSLDVNDFHTLLANNGVWLLFRNEPTLLDIQEARRLLAGLTDQIIKDQLNNVSVPN</sequence>